<organism evidence="3">
    <name type="scientific">marine metagenome</name>
    <dbReference type="NCBI Taxonomy" id="408172"/>
    <lineage>
        <taxon>unclassified sequences</taxon>
        <taxon>metagenomes</taxon>
        <taxon>ecological metagenomes</taxon>
    </lineage>
</organism>
<dbReference type="InterPro" id="IPR016938">
    <property type="entry name" value="UPF0317"/>
</dbReference>
<comment type="similarity">
    <text evidence="1">Belongs to the D-glutamate cyclase family.</text>
</comment>
<evidence type="ECO:0000313" key="3">
    <source>
        <dbReference type="EMBL" id="SVA49866.1"/>
    </source>
</evidence>
<accession>A0A381WBF0</accession>
<keyword evidence="2" id="KW-0456">Lyase</keyword>
<dbReference type="EMBL" id="UINC01011285">
    <property type="protein sequence ID" value="SVA49866.1"/>
    <property type="molecule type" value="Genomic_DNA"/>
</dbReference>
<dbReference type="InterPro" id="IPR009906">
    <property type="entry name" value="D-Glu_cyclase"/>
</dbReference>
<proteinExistence type="inferred from homology"/>
<dbReference type="PANTHER" id="PTHR32022:SF10">
    <property type="entry name" value="D-GLUTAMATE CYCLASE, MITOCHONDRIAL"/>
    <property type="match status" value="1"/>
</dbReference>
<dbReference type="NCBIfam" id="NF003969">
    <property type="entry name" value="PRK05463.1"/>
    <property type="match status" value="1"/>
</dbReference>
<dbReference type="HAMAP" id="MF_01830">
    <property type="entry name" value="Hydro_lyase"/>
    <property type="match status" value="1"/>
</dbReference>
<dbReference type="PIRSF" id="PIRSF029755">
    <property type="entry name" value="UCP029755"/>
    <property type="match status" value="1"/>
</dbReference>
<dbReference type="InterPro" id="IPR038021">
    <property type="entry name" value="Putative_hydro-lyase"/>
</dbReference>
<gene>
    <name evidence="3" type="ORF">METZ01_LOCUS102720</name>
</gene>
<name>A0A381WBF0_9ZZZZ</name>
<protein>
    <recommendedName>
        <fullName evidence="4">Hydro-lyase</fullName>
    </recommendedName>
</protein>
<dbReference type="Gene3D" id="3.30.2040.10">
    <property type="entry name" value="PSTPO5379-like domain"/>
    <property type="match status" value="1"/>
</dbReference>
<reference evidence="3" key="1">
    <citation type="submission" date="2018-05" db="EMBL/GenBank/DDBJ databases">
        <authorList>
            <person name="Lanie J.A."/>
            <person name="Ng W.-L."/>
            <person name="Kazmierczak K.M."/>
            <person name="Andrzejewski T.M."/>
            <person name="Davidsen T.M."/>
            <person name="Wayne K.J."/>
            <person name="Tettelin H."/>
            <person name="Glass J.I."/>
            <person name="Rusch D."/>
            <person name="Podicherti R."/>
            <person name="Tsui H.-C.T."/>
            <person name="Winkler M.E."/>
        </authorList>
    </citation>
    <scope>NUCLEOTIDE SEQUENCE</scope>
</reference>
<dbReference type="Gene3D" id="3.40.1640.10">
    <property type="entry name" value="PSTPO5379-like"/>
    <property type="match status" value="1"/>
</dbReference>
<dbReference type="AlphaFoldDB" id="A0A381WBF0"/>
<dbReference type="FunFam" id="3.30.2040.10:FF:000001">
    <property type="entry name" value="D-glutamate cyclase, mitochondrial"/>
    <property type="match status" value="1"/>
</dbReference>
<dbReference type="Pfam" id="PF07286">
    <property type="entry name" value="D-Glu_cyclase"/>
    <property type="match status" value="1"/>
</dbReference>
<dbReference type="GO" id="GO:0016829">
    <property type="term" value="F:lyase activity"/>
    <property type="evidence" value="ECO:0007669"/>
    <property type="project" value="UniProtKB-KW"/>
</dbReference>
<sequence>MALRDYDDLIGDLGEASPAQVRGLIRRGEITGQTGGMALGYMQGNLAILSADLALDFARFCQRNPKPCPLVGISDTGDPMLRTLGKDIDIRSDISSYNVYREGELMDTVTDITGLWRDDLVAFILGCSFSFEQALLAGGVPMRHLELDYTVPMYISNIQTVPAGPFHGPTVVSMRPMPMEEAIRAVEITARFPMTHGKPLHIGDPAEIGIGRLDEPAWGDVPEIRAGEVPVFWACGVTPQAVVMAAKPSFCITHKPGSMLITDIPGSRAT</sequence>
<evidence type="ECO:0000256" key="1">
    <source>
        <dbReference type="ARBA" id="ARBA00007896"/>
    </source>
</evidence>
<evidence type="ECO:0000256" key="2">
    <source>
        <dbReference type="ARBA" id="ARBA00023239"/>
    </source>
</evidence>
<evidence type="ECO:0008006" key="4">
    <source>
        <dbReference type="Google" id="ProtNLM"/>
    </source>
</evidence>
<dbReference type="PANTHER" id="PTHR32022">
    <property type="entry name" value="D-GLUTAMATE CYCLASE, MITOCHONDRIAL"/>
    <property type="match status" value="1"/>
</dbReference>
<dbReference type="SUPFAM" id="SSF160920">
    <property type="entry name" value="PSTPO5379-like"/>
    <property type="match status" value="1"/>
</dbReference>